<proteinExistence type="predicted"/>
<dbReference type="EMBL" id="KF901151">
    <property type="protein sequence ID" value="AIF19921.1"/>
    <property type="molecule type" value="Genomic_DNA"/>
</dbReference>
<evidence type="ECO:0000313" key="1">
    <source>
        <dbReference type="EMBL" id="AIF19921.1"/>
    </source>
</evidence>
<accession>A0A075HUC1</accession>
<dbReference type="AlphaFoldDB" id="A0A075HUC1"/>
<sequence>MVSVQKNCLLLEVSQPKAAKKSDWRNPYEEGKNLPGSIEEDVVAESLYPEYNEKQIRRQRRMKYAPKSFVKKTRTSYPWKSEVHRTLTKARKFQRRENWKNQFLKTATVPRSMIMEVAE</sequence>
<reference evidence="1" key="1">
    <citation type="journal article" date="2014" name="Genome Biol. Evol.">
        <title>Pangenome evidence for extensive interdomain horizontal transfer affecting lineage core and shell genes in uncultured planktonic thaumarchaeota and euryarchaeota.</title>
        <authorList>
            <person name="Deschamps P."/>
            <person name="Zivanovic Y."/>
            <person name="Moreira D."/>
            <person name="Rodriguez-Valera F."/>
            <person name="Lopez-Garcia P."/>
        </authorList>
    </citation>
    <scope>NUCLEOTIDE SEQUENCE</scope>
</reference>
<protein>
    <submittedName>
        <fullName evidence="1">Uncharacterized protein</fullName>
    </submittedName>
</protein>
<name>A0A075HUC1_9ARCH</name>
<organism evidence="1">
    <name type="scientific">uncultured marine thaumarchaeote KM3_88_B06</name>
    <dbReference type="NCBI Taxonomy" id="1456332"/>
    <lineage>
        <taxon>Archaea</taxon>
        <taxon>Nitrososphaerota</taxon>
        <taxon>environmental samples</taxon>
    </lineage>
</organism>